<dbReference type="AlphaFoldDB" id="A0A6J7IM48"/>
<keyword evidence="9" id="KW-0472">Membrane</keyword>
<keyword evidence="7" id="KW-0418">Kinase</keyword>
<evidence type="ECO:0000256" key="5">
    <source>
        <dbReference type="ARBA" id="ARBA00022679"/>
    </source>
</evidence>
<dbReference type="InterPro" id="IPR005467">
    <property type="entry name" value="His_kinase_dom"/>
</dbReference>
<evidence type="ECO:0000256" key="3">
    <source>
        <dbReference type="ARBA" id="ARBA00012438"/>
    </source>
</evidence>
<dbReference type="CDD" id="cd00075">
    <property type="entry name" value="HATPase"/>
    <property type="match status" value="1"/>
</dbReference>
<organism evidence="11">
    <name type="scientific">freshwater metagenome</name>
    <dbReference type="NCBI Taxonomy" id="449393"/>
    <lineage>
        <taxon>unclassified sequences</taxon>
        <taxon>metagenomes</taxon>
        <taxon>ecological metagenomes</taxon>
    </lineage>
</organism>
<gene>
    <name evidence="11" type="ORF">UFOPK3733_00721</name>
</gene>
<dbReference type="EMBL" id="CAFBNC010000025">
    <property type="protein sequence ID" value="CAB4931870.1"/>
    <property type="molecule type" value="Genomic_DNA"/>
</dbReference>
<dbReference type="GO" id="GO:0004673">
    <property type="term" value="F:protein histidine kinase activity"/>
    <property type="evidence" value="ECO:0007669"/>
    <property type="project" value="UniProtKB-EC"/>
</dbReference>
<feature type="domain" description="Histidine kinase" evidence="10">
    <location>
        <begin position="1"/>
        <end position="73"/>
    </location>
</feature>
<evidence type="ECO:0000256" key="8">
    <source>
        <dbReference type="ARBA" id="ARBA00022989"/>
    </source>
</evidence>
<dbReference type="PANTHER" id="PTHR45436:SF5">
    <property type="entry name" value="SENSOR HISTIDINE KINASE TRCS"/>
    <property type="match status" value="1"/>
</dbReference>
<keyword evidence="4" id="KW-0597">Phosphoprotein</keyword>
<keyword evidence="6" id="KW-0812">Transmembrane</keyword>
<evidence type="ECO:0000256" key="7">
    <source>
        <dbReference type="ARBA" id="ARBA00022777"/>
    </source>
</evidence>
<dbReference type="InterPro" id="IPR003594">
    <property type="entry name" value="HATPase_dom"/>
</dbReference>
<reference evidence="11" key="1">
    <citation type="submission" date="2020-05" db="EMBL/GenBank/DDBJ databases">
        <authorList>
            <person name="Chiriac C."/>
            <person name="Salcher M."/>
            <person name="Ghai R."/>
            <person name="Kavagutti S V."/>
        </authorList>
    </citation>
    <scope>NUCLEOTIDE SEQUENCE</scope>
</reference>
<evidence type="ECO:0000313" key="11">
    <source>
        <dbReference type="EMBL" id="CAB4931870.1"/>
    </source>
</evidence>
<dbReference type="PROSITE" id="PS50109">
    <property type="entry name" value="HIS_KIN"/>
    <property type="match status" value="1"/>
</dbReference>
<dbReference type="EC" id="2.7.13.3" evidence="3"/>
<evidence type="ECO:0000259" key="10">
    <source>
        <dbReference type="PROSITE" id="PS50109"/>
    </source>
</evidence>
<comment type="catalytic activity">
    <reaction evidence="1">
        <text>ATP + protein L-histidine = ADP + protein N-phospho-L-histidine.</text>
        <dbReference type="EC" id="2.7.13.3"/>
    </reaction>
</comment>
<dbReference type="InterPro" id="IPR036890">
    <property type="entry name" value="HATPase_C_sf"/>
</dbReference>
<protein>
    <recommendedName>
        <fullName evidence="3">histidine kinase</fullName>
        <ecNumber evidence="3">2.7.13.3</ecNumber>
    </recommendedName>
</protein>
<dbReference type="SUPFAM" id="SSF55874">
    <property type="entry name" value="ATPase domain of HSP90 chaperone/DNA topoisomerase II/histidine kinase"/>
    <property type="match status" value="1"/>
</dbReference>
<evidence type="ECO:0000256" key="6">
    <source>
        <dbReference type="ARBA" id="ARBA00022692"/>
    </source>
</evidence>
<comment type="subcellular location">
    <subcellularLocation>
        <location evidence="2">Membrane</location>
    </subcellularLocation>
</comment>
<dbReference type="Pfam" id="PF02518">
    <property type="entry name" value="HATPase_c"/>
    <property type="match status" value="1"/>
</dbReference>
<proteinExistence type="predicted"/>
<dbReference type="PRINTS" id="PR00344">
    <property type="entry name" value="BCTRLSENSOR"/>
</dbReference>
<evidence type="ECO:0000256" key="1">
    <source>
        <dbReference type="ARBA" id="ARBA00000085"/>
    </source>
</evidence>
<keyword evidence="8" id="KW-1133">Transmembrane helix</keyword>
<accession>A0A6J7IM48</accession>
<dbReference type="SMART" id="SM00387">
    <property type="entry name" value="HATPase_c"/>
    <property type="match status" value="1"/>
</dbReference>
<dbReference type="Gene3D" id="3.30.565.10">
    <property type="entry name" value="Histidine kinase-like ATPase, C-terminal domain"/>
    <property type="match status" value="1"/>
</dbReference>
<dbReference type="InterPro" id="IPR050428">
    <property type="entry name" value="TCS_sensor_his_kinase"/>
</dbReference>
<name>A0A6J7IM48_9ZZZZ</name>
<evidence type="ECO:0000256" key="4">
    <source>
        <dbReference type="ARBA" id="ARBA00022553"/>
    </source>
</evidence>
<dbReference type="InterPro" id="IPR004358">
    <property type="entry name" value="Sig_transdc_His_kin-like_C"/>
</dbReference>
<evidence type="ECO:0000256" key="2">
    <source>
        <dbReference type="ARBA" id="ARBA00004370"/>
    </source>
</evidence>
<keyword evidence="5" id="KW-0808">Transferase</keyword>
<evidence type="ECO:0000256" key="9">
    <source>
        <dbReference type="ARBA" id="ARBA00023136"/>
    </source>
</evidence>
<dbReference type="PANTHER" id="PTHR45436">
    <property type="entry name" value="SENSOR HISTIDINE KINASE YKOH"/>
    <property type="match status" value="1"/>
</dbReference>
<sequence>MVTVRDHGPGVPLADRAHIFERFYRSAGARALPGSGLGLAIVEQTAVSHGGSIRVEDADGGGAAFVLSLPTVAPSDGGLI</sequence>
<dbReference type="GO" id="GO:0005886">
    <property type="term" value="C:plasma membrane"/>
    <property type="evidence" value="ECO:0007669"/>
    <property type="project" value="TreeGrafter"/>
</dbReference>
<dbReference type="GO" id="GO:0000160">
    <property type="term" value="P:phosphorelay signal transduction system"/>
    <property type="evidence" value="ECO:0007669"/>
    <property type="project" value="TreeGrafter"/>
</dbReference>